<keyword evidence="9 15" id="KW-0560">Oxidoreductase</keyword>
<dbReference type="InterPro" id="IPR023404">
    <property type="entry name" value="rSAM_horseshoe"/>
</dbReference>
<keyword evidence="10 15" id="KW-0408">Iron</keyword>
<dbReference type="KEGG" id="hce:HCW_05705"/>
<dbReference type="GO" id="GO:0051539">
    <property type="term" value="F:4 iron, 4 sulfur cluster binding"/>
    <property type="evidence" value="ECO:0007669"/>
    <property type="project" value="UniProtKB-KW"/>
</dbReference>
<dbReference type="GO" id="GO:0005737">
    <property type="term" value="C:cytoplasm"/>
    <property type="evidence" value="ECO:0007669"/>
    <property type="project" value="UniProtKB-SubCell"/>
</dbReference>
<evidence type="ECO:0000256" key="8">
    <source>
        <dbReference type="ARBA" id="ARBA00022723"/>
    </source>
</evidence>
<evidence type="ECO:0000256" key="2">
    <source>
        <dbReference type="ARBA" id="ARBA00004785"/>
    </source>
</evidence>
<evidence type="ECO:0000256" key="5">
    <source>
        <dbReference type="ARBA" id="ARBA00022485"/>
    </source>
</evidence>
<feature type="binding site" evidence="17">
    <location>
        <position position="75"/>
    </location>
    <ligand>
        <name>[4Fe-4S] cluster</name>
        <dbReference type="ChEBI" id="CHEBI:49883"/>
        <note>4Fe-4S-S-AdoMet</note>
    </ligand>
</feature>
<feature type="binding site" evidence="16">
    <location>
        <position position="153"/>
    </location>
    <ligand>
        <name>S-adenosyl-L-methionine</name>
        <dbReference type="ChEBI" id="CHEBI:59789"/>
        <label>1</label>
    </ligand>
</feature>
<reference evidence="20" key="1">
    <citation type="submission" date="2012-04" db="EMBL/GenBank/DDBJ databases">
        <title>Complete genome sequence of Helicobacter cetorum strain MIT 00-7128.</title>
        <authorList>
            <person name="Kersulyte D."/>
            <person name="Berg D.E."/>
        </authorList>
    </citation>
    <scope>NUCLEOTIDE SEQUENCE [LARGE SCALE GENOMIC DNA]</scope>
    <source>
        <strain evidence="20">MIT 00-7128</strain>
    </source>
</reference>
<feature type="binding site" evidence="16">
    <location>
        <position position="62"/>
    </location>
    <ligand>
        <name>S-adenosyl-L-methionine</name>
        <dbReference type="ChEBI" id="CHEBI:59789"/>
        <label>1</label>
    </ligand>
</feature>
<dbReference type="InterPro" id="IPR006638">
    <property type="entry name" value="Elp3/MiaA/NifB-like_rSAM"/>
</dbReference>
<dbReference type="PANTHER" id="PTHR13932:SF6">
    <property type="entry name" value="OXYGEN-INDEPENDENT COPROPORPHYRINOGEN III OXIDASE"/>
    <property type="match status" value="1"/>
</dbReference>
<gene>
    <name evidence="19" type="ordered locus">HCW_05705</name>
</gene>
<organism evidence="19 20">
    <name type="scientific">Helicobacter cetorum (strain ATCC BAA-429 / MIT 00-7128)</name>
    <dbReference type="NCBI Taxonomy" id="182217"/>
    <lineage>
        <taxon>Bacteria</taxon>
        <taxon>Pseudomonadati</taxon>
        <taxon>Campylobacterota</taxon>
        <taxon>Epsilonproteobacteria</taxon>
        <taxon>Campylobacterales</taxon>
        <taxon>Helicobacteraceae</taxon>
        <taxon>Helicobacter</taxon>
    </lineage>
</organism>
<protein>
    <recommendedName>
        <fullName evidence="15">Coproporphyrinogen-III oxidase</fullName>
        <ecNumber evidence="15">1.3.98.3</ecNumber>
    </recommendedName>
</protein>
<comment type="pathway">
    <text evidence="2 15">Porphyrin-containing compound metabolism; protoporphyrin-IX biosynthesis; protoporphyrinogen-IX from coproporphyrinogen-III (AdoMet route): step 1/1.</text>
</comment>
<keyword evidence="6 15" id="KW-0963">Cytoplasm</keyword>
<dbReference type="Gene3D" id="1.10.10.920">
    <property type="match status" value="1"/>
</dbReference>
<keyword evidence="20" id="KW-1185">Reference proteome</keyword>
<feature type="binding site" evidence="16">
    <location>
        <position position="217"/>
    </location>
    <ligand>
        <name>S-adenosyl-L-methionine</name>
        <dbReference type="ChEBI" id="CHEBI:59789"/>
        <label>2</label>
    </ligand>
</feature>
<evidence type="ECO:0000256" key="14">
    <source>
        <dbReference type="ARBA" id="ARBA00048321"/>
    </source>
</evidence>
<dbReference type="eggNOG" id="COG0635">
    <property type="taxonomic scope" value="Bacteria"/>
</dbReference>
<dbReference type="InterPro" id="IPR058240">
    <property type="entry name" value="rSAM_sf"/>
</dbReference>
<comment type="subcellular location">
    <subcellularLocation>
        <location evidence="1 15">Cytoplasm</location>
    </subcellularLocation>
</comment>
<dbReference type="UniPathway" id="UPA00251">
    <property type="reaction ID" value="UER00323"/>
</dbReference>
<dbReference type="InterPro" id="IPR004558">
    <property type="entry name" value="Coprogen_oxidase_HemN"/>
</dbReference>
<evidence type="ECO:0000256" key="17">
    <source>
        <dbReference type="PIRSR" id="PIRSR000167-2"/>
    </source>
</evidence>
<evidence type="ECO:0000313" key="19">
    <source>
        <dbReference type="EMBL" id="AFI04403.1"/>
    </source>
</evidence>
<evidence type="ECO:0000256" key="4">
    <source>
        <dbReference type="ARBA" id="ARBA00011245"/>
    </source>
</evidence>
<dbReference type="SMART" id="SM00729">
    <property type="entry name" value="Elp3"/>
    <property type="match status" value="1"/>
</dbReference>
<evidence type="ECO:0000256" key="11">
    <source>
        <dbReference type="ARBA" id="ARBA00023014"/>
    </source>
</evidence>
<comment type="subunit">
    <text evidence="4">Monomer.</text>
</comment>
<keyword evidence="12 15" id="KW-0627">Porphyrin biosynthesis</keyword>
<feature type="binding site" evidence="16">
    <location>
        <position position="180"/>
    </location>
    <ligand>
        <name>S-adenosyl-L-methionine</name>
        <dbReference type="ChEBI" id="CHEBI:59789"/>
        <label>2</label>
    </ligand>
</feature>
<dbReference type="GO" id="GO:0051989">
    <property type="term" value="F:coproporphyrinogen dehydrogenase activity"/>
    <property type="evidence" value="ECO:0007669"/>
    <property type="project" value="UniProtKB-EC"/>
</dbReference>
<evidence type="ECO:0000256" key="3">
    <source>
        <dbReference type="ARBA" id="ARBA00005493"/>
    </source>
</evidence>
<dbReference type="SUPFAM" id="SSF102114">
    <property type="entry name" value="Radical SAM enzymes"/>
    <property type="match status" value="1"/>
</dbReference>
<dbReference type="InterPro" id="IPR007197">
    <property type="entry name" value="rSAM"/>
</dbReference>
<keyword evidence="5 15" id="KW-0004">4Fe-4S</keyword>
<dbReference type="GO" id="GO:0006782">
    <property type="term" value="P:protoporphyrinogen IX biosynthetic process"/>
    <property type="evidence" value="ECO:0007669"/>
    <property type="project" value="UniProtKB-UniPathway"/>
</dbReference>
<dbReference type="HOGENOM" id="CLU_027579_3_0_7"/>
<evidence type="ECO:0000256" key="13">
    <source>
        <dbReference type="ARBA" id="ARBA00024295"/>
    </source>
</evidence>
<dbReference type="InterPro" id="IPR010723">
    <property type="entry name" value="HemN_C"/>
</dbReference>
<sequence length="463" mass="53917">MQAIETTQNIDFEKFSKYSKPGPRYTSYPTAVEFKEGFNEESLKTAFFCHDNLKNPMPLSLYTHLPFCRSACYFCACSVIYTSLEDKKTRYISYLKKELSLLKNAMNTNREVAQFHYGGGTPTFFSPTQLDEITQSIQEVFPNFSKDIEMSCEIDPRHFTKEHMQTLSQKGFNRLSFGVQDFEFEVQKAIHRIQPFEMVKNAVKLARDYGIKSINFDLIYGLPNQTKESFLKTLELVLELNPDRLAVFNYAHVPWVKKTMRKIDETLLPSPKTKLEILEALIRFLEKANYKMIGMDHFAKSDNELYKSLQKSELRRNFQGYTTKKFTQTIGIGLTSIGEGGDYYTQNYKDMQDYEKALDLGHLPVERGVALTKEDVLRKEVIMQMMSNLKLDYSKIEEKFHIDFKTHFKKELEKLKPYEEVGLLCFNSKGFEMTRTGSMLVRNIAMEFDAYLRGGEKQFSKTL</sequence>
<dbReference type="Pfam" id="PF06969">
    <property type="entry name" value="HemN_C"/>
    <property type="match status" value="1"/>
</dbReference>
<comment type="catalytic activity">
    <reaction evidence="14 15">
        <text>coproporphyrinogen III + 2 S-adenosyl-L-methionine = protoporphyrinogen IX + 2 5'-deoxyadenosine + 2 L-methionine + 2 CO2</text>
        <dbReference type="Rhea" id="RHEA:15425"/>
        <dbReference type="ChEBI" id="CHEBI:16526"/>
        <dbReference type="ChEBI" id="CHEBI:17319"/>
        <dbReference type="ChEBI" id="CHEBI:57307"/>
        <dbReference type="ChEBI" id="CHEBI:57309"/>
        <dbReference type="ChEBI" id="CHEBI:57844"/>
        <dbReference type="ChEBI" id="CHEBI:59789"/>
        <dbReference type="EC" id="1.3.98.3"/>
    </reaction>
</comment>
<comment type="function">
    <text evidence="13">Involved in the heme biosynthesis. Catalyzes the anaerobic oxidative decarboxylation of propionate groups of rings A and B of coproporphyrinogen III to yield the vinyl groups in protoporphyrinogen IX.</text>
</comment>
<comment type="similarity">
    <text evidence="3 15">Belongs to the anaerobic coproporphyrinogen-III oxidase family.</text>
</comment>
<dbReference type="FunFam" id="1.10.10.920:FF:000001">
    <property type="entry name" value="Coproporphyrinogen-III oxidase"/>
    <property type="match status" value="1"/>
</dbReference>
<evidence type="ECO:0000256" key="1">
    <source>
        <dbReference type="ARBA" id="ARBA00004496"/>
    </source>
</evidence>
<dbReference type="GO" id="GO:0004109">
    <property type="term" value="F:coproporphyrinogen oxidase activity"/>
    <property type="evidence" value="ECO:0007669"/>
    <property type="project" value="InterPro"/>
</dbReference>
<dbReference type="PIRSF" id="PIRSF000167">
    <property type="entry name" value="HemN"/>
    <property type="match status" value="1"/>
</dbReference>
<dbReference type="SFLD" id="SFLDF00277">
    <property type="entry name" value="oxygen-independent_coproporphy"/>
    <property type="match status" value="1"/>
</dbReference>
<feature type="binding site" evidence="16">
    <location>
        <begin position="74"/>
        <end position="76"/>
    </location>
    <ligand>
        <name>S-adenosyl-L-methionine</name>
        <dbReference type="ChEBI" id="CHEBI:59789"/>
        <label>2</label>
    </ligand>
</feature>
<dbReference type="Proteomes" id="UP000005010">
    <property type="component" value="Chromosome"/>
</dbReference>
<keyword evidence="7 15" id="KW-0949">S-adenosyl-L-methionine</keyword>
<feature type="binding site" evidence="16">
    <location>
        <position position="337"/>
    </location>
    <ligand>
        <name>S-adenosyl-L-methionine</name>
        <dbReference type="ChEBI" id="CHEBI:59789"/>
        <label>1</label>
    </ligand>
</feature>
<accession>I0EN84</accession>
<evidence type="ECO:0000256" key="7">
    <source>
        <dbReference type="ARBA" id="ARBA00022691"/>
    </source>
</evidence>
<keyword evidence="11 15" id="KW-0411">Iron-sulfur</keyword>
<dbReference type="PANTHER" id="PTHR13932">
    <property type="entry name" value="COPROPORPHYRINIGEN III OXIDASE"/>
    <property type="match status" value="1"/>
</dbReference>
<evidence type="ECO:0000259" key="18">
    <source>
        <dbReference type="PROSITE" id="PS51918"/>
    </source>
</evidence>
<dbReference type="InterPro" id="IPR034505">
    <property type="entry name" value="Coproporphyrinogen-III_oxidase"/>
</dbReference>
<evidence type="ECO:0000256" key="12">
    <source>
        <dbReference type="ARBA" id="ARBA00023244"/>
    </source>
</evidence>
<keyword evidence="8 15" id="KW-0479">Metal-binding</keyword>
<feature type="binding site" evidence="17">
    <location>
        <position position="72"/>
    </location>
    <ligand>
        <name>[4Fe-4S] cluster</name>
        <dbReference type="ChEBI" id="CHEBI:49883"/>
        <note>4Fe-4S-S-AdoMet</note>
    </ligand>
</feature>
<evidence type="ECO:0000256" key="9">
    <source>
        <dbReference type="ARBA" id="ARBA00023002"/>
    </source>
</evidence>
<dbReference type="PATRIC" id="fig|182217.3.peg.1210"/>
<dbReference type="Pfam" id="PF04055">
    <property type="entry name" value="Radical_SAM"/>
    <property type="match status" value="1"/>
</dbReference>
<feature type="binding site" evidence="16">
    <location>
        <position position="119"/>
    </location>
    <ligand>
        <name>S-adenosyl-L-methionine</name>
        <dbReference type="ChEBI" id="CHEBI:59789"/>
        <label>1</label>
    </ligand>
</feature>
<dbReference type="CDD" id="cd01335">
    <property type="entry name" value="Radical_SAM"/>
    <property type="match status" value="1"/>
</dbReference>
<dbReference type="RefSeq" id="WP_014661273.1">
    <property type="nucleotide sequence ID" value="NC_017737.1"/>
</dbReference>
<proteinExistence type="inferred from homology"/>
<evidence type="ECO:0000256" key="15">
    <source>
        <dbReference type="PIRNR" id="PIRNR000167"/>
    </source>
</evidence>
<dbReference type="SFLD" id="SFLDG01082">
    <property type="entry name" value="B12-binding_domain_containing"/>
    <property type="match status" value="1"/>
</dbReference>
<feature type="binding site" evidence="17">
    <location>
        <position position="68"/>
    </location>
    <ligand>
        <name>[4Fe-4S] cluster</name>
        <dbReference type="ChEBI" id="CHEBI:49883"/>
        <note>4Fe-4S-S-AdoMet</note>
    </ligand>
</feature>
<dbReference type="EMBL" id="CP003479">
    <property type="protein sequence ID" value="AFI04403.1"/>
    <property type="molecule type" value="Genomic_DNA"/>
</dbReference>
<dbReference type="SFLD" id="SFLDS00029">
    <property type="entry name" value="Radical_SAM"/>
    <property type="match status" value="1"/>
</dbReference>
<feature type="binding site" evidence="16">
    <location>
        <position position="251"/>
    </location>
    <ligand>
        <name>S-adenosyl-L-methionine</name>
        <dbReference type="ChEBI" id="CHEBI:59789"/>
        <label>2</label>
    </ligand>
</feature>
<dbReference type="FunFam" id="3.80.30.20:FF:000012">
    <property type="entry name" value="Coproporphyrinogen-III oxidase"/>
    <property type="match status" value="1"/>
</dbReference>
<dbReference type="Gene3D" id="3.80.30.20">
    <property type="entry name" value="tm_1862 like domain"/>
    <property type="match status" value="1"/>
</dbReference>
<feature type="domain" description="Radical SAM core" evidence="18">
    <location>
        <begin position="53"/>
        <end position="288"/>
    </location>
</feature>
<dbReference type="PROSITE" id="PS51918">
    <property type="entry name" value="RADICAL_SAM"/>
    <property type="match status" value="1"/>
</dbReference>
<feature type="binding site" evidence="16">
    <location>
        <begin position="120"/>
        <end position="121"/>
    </location>
    <ligand>
        <name>S-adenosyl-L-methionine</name>
        <dbReference type="ChEBI" id="CHEBI:59789"/>
        <label>2</label>
    </ligand>
</feature>
<comment type="cofactor">
    <cofactor evidence="15 17">
        <name>[4Fe-4S] cluster</name>
        <dbReference type="ChEBI" id="CHEBI:49883"/>
    </cofactor>
    <text evidence="15 17">Binds 1 [4Fe-4S] cluster. The cluster is coordinated with 3 cysteines and an exchangeable S-adenosyl-L-methionine.</text>
</comment>
<dbReference type="GO" id="GO:0046872">
    <property type="term" value="F:metal ion binding"/>
    <property type="evidence" value="ECO:0007669"/>
    <property type="project" value="UniProtKB-KW"/>
</dbReference>
<feature type="binding site" evidence="16">
    <location>
        <position position="192"/>
    </location>
    <ligand>
        <name>S-adenosyl-L-methionine</name>
        <dbReference type="ChEBI" id="CHEBI:59789"/>
        <label>2</label>
    </ligand>
</feature>
<name>I0EN84_HELC0</name>
<dbReference type="EC" id="1.3.98.3" evidence="15"/>
<evidence type="ECO:0000256" key="6">
    <source>
        <dbReference type="ARBA" id="ARBA00022490"/>
    </source>
</evidence>
<evidence type="ECO:0000256" key="10">
    <source>
        <dbReference type="ARBA" id="ARBA00023004"/>
    </source>
</evidence>
<dbReference type="SFLD" id="SFLDG01065">
    <property type="entry name" value="anaerobic_coproporphyrinogen-I"/>
    <property type="match status" value="1"/>
</dbReference>
<dbReference type="NCBIfam" id="TIGR00538">
    <property type="entry name" value="hemN"/>
    <property type="match status" value="1"/>
</dbReference>
<evidence type="ECO:0000313" key="20">
    <source>
        <dbReference type="Proteomes" id="UP000005010"/>
    </source>
</evidence>
<dbReference type="AlphaFoldDB" id="I0EN84"/>
<dbReference type="STRING" id="182217.HCW_05705"/>
<evidence type="ECO:0000256" key="16">
    <source>
        <dbReference type="PIRSR" id="PIRSR000167-1"/>
    </source>
</evidence>